<dbReference type="Proteomes" id="UP000574390">
    <property type="component" value="Unassembled WGS sequence"/>
</dbReference>
<gene>
    <name evidence="1" type="ORF">FOZ62_011724</name>
</gene>
<evidence type="ECO:0000313" key="2">
    <source>
        <dbReference type="Proteomes" id="UP000574390"/>
    </source>
</evidence>
<sequence>RTLQSQGALVVPAGGFKVLYAASGCDVASVINDVCMKLPAFKGVKGAIITTLDSNSIQERGLNAFLTEVARGMAIPMLALPAASSIDSVAQYVSACAKHQALDEYSPPQLSLVANARLLRLSRSSPRKISQTSDLSQTFRFHVYEEYCGCKRQTDEGVPSVNKNRVYRALQRVYRLLPKNANFGTPAWTQRESEWLAVLRWWGCTSHRETGESSAFNTDGSTKENGIDWIDRSSRLQAEALRCYTAMVRHASTGHVSQAWLLDTLDCPGLVTQCKGW</sequence>
<proteinExistence type="predicted"/>
<evidence type="ECO:0000313" key="1">
    <source>
        <dbReference type="EMBL" id="KAF4711076.1"/>
    </source>
</evidence>
<dbReference type="AlphaFoldDB" id="A0A7J6QTU7"/>
<protein>
    <submittedName>
        <fullName evidence="1">Uncharacterized protein</fullName>
    </submittedName>
</protein>
<dbReference type="EMBL" id="JABANM010027578">
    <property type="protein sequence ID" value="KAF4711076.1"/>
    <property type="molecule type" value="Genomic_DNA"/>
</dbReference>
<organism evidence="1 2">
    <name type="scientific">Perkinsus olseni</name>
    <name type="common">Perkinsus atlanticus</name>
    <dbReference type="NCBI Taxonomy" id="32597"/>
    <lineage>
        <taxon>Eukaryota</taxon>
        <taxon>Sar</taxon>
        <taxon>Alveolata</taxon>
        <taxon>Perkinsozoa</taxon>
        <taxon>Perkinsea</taxon>
        <taxon>Perkinsida</taxon>
        <taxon>Perkinsidae</taxon>
        <taxon>Perkinsus</taxon>
    </lineage>
</organism>
<feature type="non-terminal residue" evidence="1">
    <location>
        <position position="277"/>
    </location>
</feature>
<feature type="non-terminal residue" evidence="1">
    <location>
        <position position="1"/>
    </location>
</feature>
<name>A0A7J6QTU7_PEROL</name>
<reference evidence="1 2" key="1">
    <citation type="submission" date="2020-04" db="EMBL/GenBank/DDBJ databases">
        <title>Perkinsus olseni comparative genomics.</title>
        <authorList>
            <person name="Bogema D.R."/>
        </authorList>
    </citation>
    <scope>NUCLEOTIDE SEQUENCE [LARGE SCALE GENOMIC DNA]</scope>
    <source>
        <strain evidence="1">ATCC PRA-205</strain>
    </source>
</reference>
<accession>A0A7J6QTU7</accession>
<comment type="caution">
    <text evidence="1">The sequence shown here is derived from an EMBL/GenBank/DDBJ whole genome shotgun (WGS) entry which is preliminary data.</text>
</comment>